<feature type="compositionally biased region" description="Polar residues" evidence="1">
    <location>
        <begin position="494"/>
        <end position="506"/>
    </location>
</feature>
<comment type="caution">
    <text evidence="2">The sequence shown here is derived from an EMBL/GenBank/DDBJ whole genome shotgun (WGS) entry which is preliminary data.</text>
</comment>
<feature type="compositionally biased region" description="Basic residues" evidence="1">
    <location>
        <begin position="64"/>
        <end position="79"/>
    </location>
</feature>
<proteinExistence type="predicted"/>
<evidence type="ECO:0000256" key="1">
    <source>
        <dbReference type="SAM" id="MobiDB-lite"/>
    </source>
</evidence>
<feature type="region of interest" description="Disordered" evidence="1">
    <location>
        <begin position="494"/>
        <end position="622"/>
    </location>
</feature>
<evidence type="ECO:0000313" key="2">
    <source>
        <dbReference type="EMBL" id="KAK9726607.1"/>
    </source>
</evidence>
<name>A0AAW1KYT7_SAPOF</name>
<feature type="compositionally biased region" description="Polar residues" evidence="1">
    <location>
        <begin position="443"/>
        <end position="457"/>
    </location>
</feature>
<dbReference type="PANTHER" id="PTHR34660">
    <property type="entry name" value="MYB-LIKE PROTEIN X"/>
    <property type="match status" value="1"/>
</dbReference>
<sequence>MSRCFPFPPPGFEKKLRVDDVTLLAKEKDKDKKEKKHKKDKKKEKTEGREKDNERSAHKEKDKERRKHKDRDKKNVKKQSRFENGFKGDVEKVGSSSPQSSCVQELKQRISFVDGATGSQTAHNVYDRGQLKSELLNRFASRSNGAYWTEGKNGFDQSVDGQRESRQSNFPKVAFVFSNGTEQRTAQMGRPLENNVNKSTEGRDKHAKRQKRQAEICAPQTFGSDGVQIDLLKKAAVVQELERRIRAENGTAGSQVGAKANVTILKTARNSEKVANGFAISYSRPSDNPKYGNGCYITENGQDYNLAKVPKVAIVHNFKLKETGSKAVGVVDTSKKAPMEGIDNRKKIQVKNEDQNKLRGEKVKEEAGNIARPSRLGQNGSDTVASKQHTFRTGNKSPGAIAGKRKEPEANGTLHDNGTQPNKWQRTVLSSQTGAENERRSKLGSTITLSASKQRSANGLKLDDDEHKTSWTEDAQSPLVTTKSLSASINMVPSHVGSTKPSNSAKANGKVVGSGSPFVQTKPQSSICPVPEKTGSQESSLVSAKPPLTGGNANGNIGDHGHGSFTHKAHEAVGCQEPAKPPSNSGNINGIIGAEGSRKSSSRKEKHKDKSSSKPRPPHRDTKYLSQILLVPKMEELSEFDDLEWLFKTKSFSSKESDVGYDRDREELVWVKTVHLESADVYALPYVIPY</sequence>
<keyword evidence="3" id="KW-1185">Reference proteome</keyword>
<dbReference type="EMBL" id="JBDFQZ010000005">
    <property type="protein sequence ID" value="KAK9726605.1"/>
    <property type="molecule type" value="Genomic_DNA"/>
</dbReference>
<reference evidence="2 3" key="1">
    <citation type="submission" date="2024-03" db="EMBL/GenBank/DDBJ databases">
        <title>WGS assembly of Saponaria officinalis var. Norfolk2.</title>
        <authorList>
            <person name="Jenkins J."/>
            <person name="Shu S."/>
            <person name="Grimwood J."/>
            <person name="Barry K."/>
            <person name="Goodstein D."/>
            <person name="Schmutz J."/>
            <person name="Leebens-Mack J."/>
            <person name="Osbourn A."/>
        </authorList>
    </citation>
    <scope>NUCLEOTIDE SEQUENCE [LARGE SCALE GENOMIC DNA]</scope>
    <source>
        <strain evidence="3">cv. Norfolk2</strain>
        <strain evidence="2">JIC</strain>
        <tissue evidence="2">Leaf</tissue>
    </source>
</reference>
<feature type="compositionally biased region" description="Basic residues" evidence="1">
    <location>
        <begin position="33"/>
        <end position="42"/>
    </location>
</feature>
<feature type="compositionally biased region" description="Basic and acidic residues" evidence="1">
    <location>
        <begin position="608"/>
        <end position="622"/>
    </location>
</feature>
<feature type="compositionally biased region" description="Pro residues" evidence="1">
    <location>
        <begin position="1"/>
        <end position="11"/>
    </location>
</feature>
<organism evidence="2 3">
    <name type="scientific">Saponaria officinalis</name>
    <name type="common">Common soapwort</name>
    <name type="synonym">Lychnis saponaria</name>
    <dbReference type="NCBI Taxonomy" id="3572"/>
    <lineage>
        <taxon>Eukaryota</taxon>
        <taxon>Viridiplantae</taxon>
        <taxon>Streptophyta</taxon>
        <taxon>Embryophyta</taxon>
        <taxon>Tracheophyta</taxon>
        <taxon>Spermatophyta</taxon>
        <taxon>Magnoliopsida</taxon>
        <taxon>eudicotyledons</taxon>
        <taxon>Gunneridae</taxon>
        <taxon>Pentapetalae</taxon>
        <taxon>Caryophyllales</taxon>
        <taxon>Caryophyllaceae</taxon>
        <taxon>Caryophylleae</taxon>
        <taxon>Saponaria</taxon>
    </lineage>
</organism>
<dbReference type="EMBL" id="JBDFQZ010000005">
    <property type="protein sequence ID" value="KAK9726607.1"/>
    <property type="molecule type" value="Genomic_DNA"/>
</dbReference>
<protein>
    <submittedName>
        <fullName evidence="2">Uncharacterized protein</fullName>
    </submittedName>
</protein>
<dbReference type="Proteomes" id="UP001443914">
    <property type="component" value="Unassembled WGS sequence"/>
</dbReference>
<feature type="compositionally biased region" description="Basic and acidic residues" evidence="1">
    <location>
        <begin position="12"/>
        <end position="32"/>
    </location>
</feature>
<gene>
    <name evidence="2" type="ORF">RND81_05G226700</name>
</gene>
<dbReference type="AlphaFoldDB" id="A0AAW1KYT7"/>
<feature type="region of interest" description="Disordered" evidence="1">
    <location>
        <begin position="1"/>
        <end position="102"/>
    </location>
</feature>
<feature type="compositionally biased region" description="Polar residues" evidence="1">
    <location>
        <begin position="414"/>
        <end position="435"/>
    </location>
</feature>
<feature type="compositionally biased region" description="Basic and acidic residues" evidence="1">
    <location>
        <begin position="43"/>
        <end position="63"/>
    </location>
</feature>
<feature type="compositionally biased region" description="Polar residues" evidence="1">
    <location>
        <begin position="376"/>
        <end position="396"/>
    </location>
</feature>
<feature type="region of interest" description="Disordered" evidence="1">
    <location>
        <begin position="362"/>
        <end position="472"/>
    </location>
</feature>
<dbReference type="EMBL" id="JBDFQZ010000005">
    <property type="protein sequence ID" value="KAK9726609.1"/>
    <property type="molecule type" value="Genomic_DNA"/>
</dbReference>
<feature type="compositionally biased region" description="Polar residues" evidence="1">
    <location>
        <begin position="517"/>
        <end position="527"/>
    </location>
</feature>
<feature type="compositionally biased region" description="Basic and acidic residues" evidence="1">
    <location>
        <begin position="461"/>
        <end position="471"/>
    </location>
</feature>
<evidence type="ECO:0000313" key="3">
    <source>
        <dbReference type="Proteomes" id="UP001443914"/>
    </source>
</evidence>
<feature type="compositionally biased region" description="Basic and acidic residues" evidence="1">
    <location>
        <begin position="80"/>
        <end position="92"/>
    </location>
</feature>
<accession>A0AAW1KYT7</accession>
<dbReference type="PANTHER" id="PTHR34660:SF3">
    <property type="entry name" value="RRM DOMAIN-CONTAINING PROTEIN"/>
    <property type="match status" value="1"/>
</dbReference>